<evidence type="ECO:0000256" key="1">
    <source>
        <dbReference type="SAM" id="MobiDB-lite"/>
    </source>
</evidence>
<keyword evidence="3" id="KW-1185">Reference proteome</keyword>
<feature type="region of interest" description="Disordered" evidence="1">
    <location>
        <begin position="132"/>
        <end position="153"/>
    </location>
</feature>
<protein>
    <submittedName>
        <fullName evidence="2">Uncharacterized protein</fullName>
    </submittedName>
</protein>
<sequence>MVAAAARACTSRHGRRTSRKPVGTGAASEAARLRLRAGPAAIAASPPPPCSCLPPSPPCLWPPSKAHGLRPVRPISPSFRASPAPKRGRASMADLPPRRARRGCERSAPCQAAEPANPSRACWLRARPTPPPAVGSPYPAAGRGHGVPGHGVI</sequence>
<feature type="compositionally biased region" description="Gly residues" evidence="1">
    <location>
        <begin position="143"/>
        <end position="153"/>
    </location>
</feature>
<feature type="region of interest" description="Disordered" evidence="1">
    <location>
        <begin position="1"/>
        <end position="28"/>
    </location>
</feature>
<evidence type="ECO:0000313" key="2">
    <source>
        <dbReference type="EMBL" id="KAG2643742.1"/>
    </source>
</evidence>
<accession>A0A8T0W5W6</accession>
<evidence type="ECO:0000313" key="3">
    <source>
        <dbReference type="Proteomes" id="UP000823388"/>
    </source>
</evidence>
<proteinExistence type="predicted"/>
<feature type="compositionally biased region" description="Basic residues" evidence="1">
    <location>
        <begin position="10"/>
        <end position="19"/>
    </location>
</feature>
<name>A0A8T0W5W6_PANVG</name>
<dbReference type="AlphaFoldDB" id="A0A8T0W5W6"/>
<reference evidence="2" key="1">
    <citation type="submission" date="2020-05" db="EMBL/GenBank/DDBJ databases">
        <title>WGS assembly of Panicum virgatum.</title>
        <authorList>
            <person name="Lovell J.T."/>
            <person name="Jenkins J."/>
            <person name="Shu S."/>
            <person name="Juenger T.E."/>
            <person name="Schmutz J."/>
        </authorList>
    </citation>
    <scope>NUCLEOTIDE SEQUENCE</scope>
    <source>
        <strain evidence="2">AP13</strain>
    </source>
</reference>
<comment type="caution">
    <text evidence="2">The sequence shown here is derived from an EMBL/GenBank/DDBJ whole genome shotgun (WGS) entry which is preliminary data.</text>
</comment>
<gene>
    <name evidence="2" type="ORF">PVAP13_2KG348089</name>
</gene>
<dbReference type="Proteomes" id="UP000823388">
    <property type="component" value="Chromosome 2K"/>
</dbReference>
<feature type="region of interest" description="Disordered" evidence="1">
    <location>
        <begin position="70"/>
        <end position="114"/>
    </location>
</feature>
<dbReference type="EMBL" id="CM029039">
    <property type="protein sequence ID" value="KAG2643742.1"/>
    <property type="molecule type" value="Genomic_DNA"/>
</dbReference>
<organism evidence="2 3">
    <name type="scientific">Panicum virgatum</name>
    <name type="common">Blackwell switchgrass</name>
    <dbReference type="NCBI Taxonomy" id="38727"/>
    <lineage>
        <taxon>Eukaryota</taxon>
        <taxon>Viridiplantae</taxon>
        <taxon>Streptophyta</taxon>
        <taxon>Embryophyta</taxon>
        <taxon>Tracheophyta</taxon>
        <taxon>Spermatophyta</taxon>
        <taxon>Magnoliopsida</taxon>
        <taxon>Liliopsida</taxon>
        <taxon>Poales</taxon>
        <taxon>Poaceae</taxon>
        <taxon>PACMAD clade</taxon>
        <taxon>Panicoideae</taxon>
        <taxon>Panicodae</taxon>
        <taxon>Paniceae</taxon>
        <taxon>Panicinae</taxon>
        <taxon>Panicum</taxon>
        <taxon>Panicum sect. Hiantes</taxon>
    </lineage>
</organism>